<dbReference type="Gene3D" id="3.40.50.10210">
    <property type="match status" value="1"/>
</dbReference>
<dbReference type="InterPro" id="IPR003200">
    <property type="entry name" value="Nict_dMeBzImd_PRibTrfase"/>
</dbReference>
<comment type="caution">
    <text evidence="1">The sequence shown here is derived from an EMBL/GenBank/DDBJ whole genome shotgun (WGS) entry which is preliminary data.</text>
</comment>
<evidence type="ECO:0000313" key="1">
    <source>
        <dbReference type="EMBL" id="GAH85198.1"/>
    </source>
</evidence>
<dbReference type="InterPro" id="IPR036087">
    <property type="entry name" value="Nict_dMeBzImd_PRibTrfase_sf"/>
</dbReference>
<dbReference type="EMBL" id="BARU01045161">
    <property type="protein sequence ID" value="GAH85198.1"/>
    <property type="molecule type" value="Genomic_DNA"/>
</dbReference>
<dbReference type="SUPFAM" id="SSF52733">
    <property type="entry name" value="Nicotinate mononucleotide:5,6-dimethylbenzimidazole phosphoribosyltransferase (CobT)"/>
    <property type="match status" value="1"/>
</dbReference>
<organism evidence="1">
    <name type="scientific">marine sediment metagenome</name>
    <dbReference type="NCBI Taxonomy" id="412755"/>
    <lineage>
        <taxon>unclassified sequences</taxon>
        <taxon>metagenomes</taxon>
        <taxon>ecological metagenomes</taxon>
    </lineage>
</organism>
<protein>
    <submittedName>
        <fullName evidence="1">Uncharacterized protein</fullName>
    </submittedName>
</protein>
<gene>
    <name evidence="1" type="ORF">S03H2_68633</name>
</gene>
<name>X1KT80_9ZZZZ</name>
<reference evidence="1" key="1">
    <citation type="journal article" date="2014" name="Front. Microbiol.">
        <title>High frequency of phylogenetically diverse reductive dehalogenase-homologous genes in deep subseafloor sedimentary metagenomes.</title>
        <authorList>
            <person name="Kawai M."/>
            <person name="Futagami T."/>
            <person name="Toyoda A."/>
            <person name="Takaki Y."/>
            <person name="Nishi S."/>
            <person name="Hori S."/>
            <person name="Arai W."/>
            <person name="Tsubouchi T."/>
            <person name="Morono Y."/>
            <person name="Uchiyama I."/>
            <person name="Ito T."/>
            <person name="Fujiyama A."/>
            <person name="Inagaki F."/>
            <person name="Takami H."/>
        </authorList>
    </citation>
    <scope>NUCLEOTIDE SEQUENCE</scope>
    <source>
        <strain evidence="1">Expedition CK06-06</strain>
    </source>
</reference>
<feature type="non-terminal residue" evidence="1">
    <location>
        <position position="32"/>
    </location>
</feature>
<accession>X1KT80</accession>
<dbReference type="GO" id="GO:0008939">
    <property type="term" value="F:nicotinate-nucleotide-dimethylbenzimidazole phosphoribosyltransferase activity"/>
    <property type="evidence" value="ECO:0007669"/>
    <property type="project" value="InterPro"/>
</dbReference>
<sequence length="32" mass="3193">MKAVEAGIEIMATEVAKGLDIVGTGDMGIGNT</sequence>
<dbReference type="AlphaFoldDB" id="X1KT80"/>
<dbReference type="Pfam" id="PF02277">
    <property type="entry name" value="DBI_PRT"/>
    <property type="match status" value="1"/>
</dbReference>
<proteinExistence type="predicted"/>